<organism evidence="1">
    <name type="scientific">marine sediment metagenome</name>
    <dbReference type="NCBI Taxonomy" id="412755"/>
    <lineage>
        <taxon>unclassified sequences</taxon>
        <taxon>metagenomes</taxon>
        <taxon>ecological metagenomes</taxon>
    </lineage>
</organism>
<comment type="caution">
    <text evidence="1">The sequence shown here is derived from an EMBL/GenBank/DDBJ whole genome shotgun (WGS) entry which is preliminary data.</text>
</comment>
<protein>
    <submittedName>
        <fullName evidence="1">Uncharacterized protein</fullName>
    </submittedName>
</protein>
<dbReference type="EMBL" id="LAZR01015479">
    <property type="protein sequence ID" value="KKM11736.1"/>
    <property type="molecule type" value="Genomic_DNA"/>
</dbReference>
<reference evidence="1" key="1">
    <citation type="journal article" date="2015" name="Nature">
        <title>Complex archaea that bridge the gap between prokaryotes and eukaryotes.</title>
        <authorList>
            <person name="Spang A."/>
            <person name="Saw J.H."/>
            <person name="Jorgensen S.L."/>
            <person name="Zaremba-Niedzwiedzka K."/>
            <person name="Martijn J."/>
            <person name="Lind A.E."/>
            <person name="van Eijk R."/>
            <person name="Schleper C."/>
            <person name="Guy L."/>
            <person name="Ettema T.J."/>
        </authorList>
    </citation>
    <scope>NUCLEOTIDE SEQUENCE</scope>
</reference>
<proteinExistence type="predicted"/>
<evidence type="ECO:0000313" key="1">
    <source>
        <dbReference type="EMBL" id="KKM11736.1"/>
    </source>
</evidence>
<name>A0A0F9HCD1_9ZZZZ</name>
<accession>A0A0F9HCD1</accession>
<sequence>MSYPSHPLVDLVIPNGTAPSNAIAKNKFKTARALSISSPSALTNAVAVQGKGVDGTWRIVQVDGADLNVTAGDITLVDYPGRFEELRLNSAGNEGAERTFECQFLYELD</sequence>
<dbReference type="AlphaFoldDB" id="A0A0F9HCD1"/>
<gene>
    <name evidence="1" type="ORF">LCGC14_1720650</name>
</gene>